<dbReference type="InterPro" id="IPR012337">
    <property type="entry name" value="RNaseH-like_sf"/>
</dbReference>
<dbReference type="AlphaFoldDB" id="A0A518ICK6"/>
<dbReference type="InterPro" id="IPR001584">
    <property type="entry name" value="Integrase_cat-core"/>
</dbReference>
<feature type="compositionally biased region" description="Polar residues" evidence="1">
    <location>
        <begin position="246"/>
        <end position="269"/>
    </location>
</feature>
<evidence type="ECO:0000256" key="1">
    <source>
        <dbReference type="SAM" id="MobiDB-lite"/>
    </source>
</evidence>
<dbReference type="PROSITE" id="PS50994">
    <property type="entry name" value="INTEGRASE"/>
    <property type="match status" value="1"/>
</dbReference>
<dbReference type="Pfam" id="PF13276">
    <property type="entry name" value="HTH_21"/>
    <property type="match status" value="1"/>
</dbReference>
<dbReference type="Proteomes" id="UP000318313">
    <property type="component" value="Chromosome"/>
</dbReference>
<dbReference type="Pfam" id="PF13683">
    <property type="entry name" value="rve_3"/>
    <property type="match status" value="1"/>
</dbReference>
<feature type="domain" description="Integrase catalytic" evidence="2">
    <location>
        <begin position="85"/>
        <end position="249"/>
    </location>
</feature>
<gene>
    <name evidence="3" type="ORF">Enr17x_05010</name>
    <name evidence="4" type="ORF">Enr17x_28770</name>
</gene>
<sequence length="269" mass="31759">MDQPRSSQRYQATPPDGEAALLKQILKLVRRHPRFGYRRIGRMMQATGWKVNLKRIYRLWRREGLKVPRKQRKKRSLGTGANACHRRRPERKNHVWCWDFIFDRTETGTTLKWLTILDEYTRECLALQVDRHITSEHVIDVLAELFKTHGVPEYIRSDNGSEFVSQAIRVWLKRIGVETLYIEPASPWENGYAESFHSRVRDEFMNCEIFENLKSARKQTAAWKEQYNTVRPHSSLGYRTPRDFSEQCSSSRRTTSAFQRNTAETPILS</sequence>
<dbReference type="Gene3D" id="3.30.420.10">
    <property type="entry name" value="Ribonuclease H-like superfamily/Ribonuclease H"/>
    <property type="match status" value="1"/>
</dbReference>
<evidence type="ECO:0000313" key="4">
    <source>
        <dbReference type="EMBL" id="QDV50832.1"/>
    </source>
</evidence>
<dbReference type="InterPro" id="IPR036397">
    <property type="entry name" value="RNaseH_sf"/>
</dbReference>
<reference evidence="4 5" key="1">
    <citation type="submission" date="2019-03" db="EMBL/GenBank/DDBJ databases">
        <title>Deep-cultivation of Planctomycetes and their phenomic and genomic characterization uncovers novel biology.</title>
        <authorList>
            <person name="Wiegand S."/>
            <person name="Jogler M."/>
            <person name="Boedeker C."/>
            <person name="Pinto D."/>
            <person name="Vollmers J."/>
            <person name="Rivas-Marin E."/>
            <person name="Kohn T."/>
            <person name="Peeters S.H."/>
            <person name="Heuer A."/>
            <person name="Rast P."/>
            <person name="Oberbeckmann S."/>
            <person name="Bunk B."/>
            <person name="Jeske O."/>
            <person name="Meyerdierks A."/>
            <person name="Storesund J.E."/>
            <person name="Kallscheuer N."/>
            <person name="Luecker S."/>
            <person name="Lage O.M."/>
            <person name="Pohl T."/>
            <person name="Merkel B.J."/>
            <person name="Hornburger P."/>
            <person name="Mueller R.-W."/>
            <person name="Bruemmer F."/>
            <person name="Labrenz M."/>
            <person name="Spormann A.M."/>
            <person name="Op den Camp H."/>
            <person name="Overmann J."/>
            <person name="Amann R."/>
            <person name="Jetten M.S.M."/>
            <person name="Mascher T."/>
            <person name="Medema M.H."/>
            <person name="Devos D.P."/>
            <person name="Kaster A.-K."/>
            <person name="Ovreas L."/>
            <person name="Rohde M."/>
            <person name="Galperin M.Y."/>
            <person name="Jogler C."/>
        </authorList>
    </citation>
    <scope>NUCLEOTIDE SEQUENCE [LARGE SCALE GENOMIC DNA]</scope>
    <source>
        <strain evidence="4 5">Enr17</strain>
    </source>
</reference>
<protein>
    <submittedName>
        <fullName evidence="4">IS2 transposase TnpB</fullName>
    </submittedName>
</protein>
<dbReference type="GO" id="GO:0015074">
    <property type="term" value="P:DNA integration"/>
    <property type="evidence" value="ECO:0007669"/>
    <property type="project" value="InterPro"/>
</dbReference>
<organism evidence="4 5">
    <name type="scientific">Gimesia fumaroli</name>
    <dbReference type="NCBI Taxonomy" id="2527976"/>
    <lineage>
        <taxon>Bacteria</taxon>
        <taxon>Pseudomonadati</taxon>
        <taxon>Planctomycetota</taxon>
        <taxon>Planctomycetia</taxon>
        <taxon>Planctomycetales</taxon>
        <taxon>Planctomycetaceae</taxon>
        <taxon>Gimesia</taxon>
    </lineage>
</organism>
<evidence type="ECO:0000259" key="2">
    <source>
        <dbReference type="PROSITE" id="PS50994"/>
    </source>
</evidence>
<evidence type="ECO:0000313" key="3">
    <source>
        <dbReference type="EMBL" id="QDV48489.1"/>
    </source>
</evidence>
<proteinExistence type="predicted"/>
<dbReference type="PANTHER" id="PTHR47515">
    <property type="entry name" value="LOW CALCIUM RESPONSE LOCUS PROTEIN T"/>
    <property type="match status" value="1"/>
</dbReference>
<dbReference type="InterPro" id="IPR048020">
    <property type="entry name" value="Transpos_IS3"/>
</dbReference>
<accession>A0A518ICK6</accession>
<dbReference type="NCBIfam" id="NF033516">
    <property type="entry name" value="transpos_IS3"/>
    <property type="match status" value="1"/>
</dbReference>
<evidence type="ECO:0000313" key="5">
    <source>
        <dbReference type="Proteomes" id="UP000318313"/>
    </source>
</evidence>
<feature type="region of interest" description="Disordered" evidence="1">
    <location>
        <begin position="242"/>
        <end position="269"/>
    </location>
</feature>
<name>A0A518ICK6_9PLAN</name>
<dbReference type="SUPFAM" id="SSF53098">
    <property type="entry name" value="Ribonuclease H-like"/>
    <property type="match status" value="1"/>
</dbReference>
<dbReference type="PANTHER" id="PTHR47515:SF1">
    <property type="entry name" value="BLR2054 PROTEIN"/>
    <property type="match status" value="1"/>
</dbReference>
<dbReference type="EMBL" id="CP037452">
    <property type="protein sequence ID" value="QDV48489.1"/>
    <property type="molecule type" value="Genomic_DNA"/>
</dbReference>
<dbReference type="KEGG" id="gfm:Enr17x_28770"/>
<dbReference type="EMBL" id="CP037452">
    <property type="protein sequence ID" value="QDV50832.1"/>
    <property type="molecule type" value="Genomic_DNA"/>
</dbReference>
<dbReference type="InterPro" id="IPR025948">
    <property type="entry name" value="HTH-like_dom"/>
</dbReference>
<dbReference type="KEGG" id="gfm:Enr17x_05010"/>
<dbReference type="GO" id="GO:0003676">
    <property type="term" value="F:nucleic acid binding"/>
    <property type="evidence" value="ECO:0007669"/>
    <property type="project" value="InterPro"/>
</dbReference>
<keyword evidence="5" id="KW-1185">Reference proteome</keyword>